<gene>
    <name evidence="1" type="ORF">AMORRO_LOCUS15991</name>
</gene>
<dbReference type="AlphaFoldDB" id="A0A9N9J201"/>
<evidence type="ECO:0000313" key="1">
    <source>
        <dbReference type="EMBL" id="CAG8761962.1"/>
    </source>
</evidence>
<sequence>VYIKLMSDCWDHDPRNRPKASELSRMLGDWVVAICDDPNPTLLSEQFDAAEEKIFEIYVESNSFTRPEIHPQAIYTSRPLNFNKSLFEA</sequence>
<dbReference type="OrthoDB" id="2335155at2759"/>
<name>A0A9N9J201_9GLOM</name>
<keyword evidence="2" id="KW-1185">Reference proteome</keyword>
<evidence type="ECO:0000313" key="2">
    <source>
        <dbReference type="Proteomes" id="UP000789342"/>
    </source>
</evidence>
<dbReference type="EMBL" id="CAJVPV010041345">
    <property type="protein sequence ID" value="CAG8761962.1"/>
    <property type="molecule type" value="Genomic_DNA"/>
</dbReference>
<feature type="non-terminal residue" evidence="1">
    <location>
        <position position="1"/>
    </location>
</feature>
<feature type="non-terminal residue" evidence="1">
    <location>
        <position position="89"/>
    </location>
</feature>
<proteinExistence type="predicted"/>
<accession>A0A9N9J201</accession>
<protein>
    <submittedName>
        <fullName evidence="1">11639_t:CDS:1</fullName>
    </submittedName>
</protein>
<organism evidence="1 2">
    <name type="scientific">Acaulospora morrowiae</name>
    <dbReference type="NCBI Taxonomy" id="94023"/>
    <lineage>
        <taxon>Eukaryota</taxon>
        <taxon>Fungi</taxon>
        <taxon>Fungi incertae sedis</taxon>
        <taxon>Mucoromycota</taxon>
        <taxon>Glomeromycotina</taxon>
        <taxon>Glomeromycetes</taxon>
        <taxon>Diversisporales</taxon>
        <taxon>Acaulosporaceae</taxon>
        <taxon>Acaulospora</taxon>
    </lineage>
</organism>
<reference evidence="1" key="1">
    <citation type="submission" date="2021-06" db="EMBL/GenBank/DDBJ databases">
        <authorList>
            <person name="Kallberg Y."/>
            <person name="Tangrot J."/>
            <person name="Rosling A."/>
        </authorList>
    </citation>
    <scope>NUCLEOTIDE SEQUENCE</scope>
    <source>
        <strain evidence="1">CL551</strain>
    </source>
</reference>
<comment type="caution">
    <text evidence="1">The sequence shown here is derived from an EMBL/GenBank/DDBJ whole genome shotgun (WGS) entry which is preliminary data.</text>
</comment>
<dbReference type="Proteomes" id="UP000789342">
    <property type="component" value="Unassembled WGS sequence"/>
</dbReference>